<evidence type="ECO:0000256" key="2">
    <source>
        <dbReference type="ARBA" id="ARBA00023008"/>
    </source>
</evidence>
<dbReference type="PANTHER" id="PTHR38439">
    <property type="entry name" value="AURACYANIN-B"/>
    <property type="match status" value="1"/>
</dbReference>
<sequence length="142" mass="15042">MQNKGLWIGIGLFIAAVLAGLFFLRKPQPTPTTTQTSPTPGTGTTAQPTGEVREITVEGSEYSFSPESLTVAAGERVSLTFKNTGNLPHNFTIDELGVRTKTIAGGQTDVVEFTAGASGTFTFYCSLAGHRQLGMEGDLEVQ</sequence>
<dbReference type="Proteomes" id="UP000034922">
    <property type="component" value="Unassembled WGS sequence"/>
</dbReference>
<dbReference type="InterPro" id="IPR028096">
    <property type="entry name" value="EfeO_Cupredoxin"/>
</dbReference>
<dbReference type="Gene3D" id="2.60.40.420">
    <property type="entry name" value="Cupredoxins - blue copper proteins"/>
    <property type="match status" value="1"/>
</dbReference>
<dbReference type="InterPro" id="IPR008972">
    <property type="entry name" value="Cupredoxin"/>
</dbReference>
<comment type="caution">
    <text evidence="6">The sequence shown here is derived from an EMBL/GenBank/DDBJ whole genome shotgun (WGS) entry which is preliminary data.</text>
</comment>
<evidence type="ECO:0000259" key="5">
    <source>
        <dbReference type="Pfam" id="PF13473"/>
    </source>
</evidence>
<evidence type="ECO:0000256" key="4">
    <source>
        <dbReference type="SAM" id="Phobius"/>
    </source>
</evidence>
<dbReference type="PANTHER" id="PTHR38439:SF3">
    <property type="entry name" value="COPPER-RESISTANT CUPROPROTEIN COPI"/>
    <property type="match status" value="1"/>
</dbReference>
<feature type="transmembrane region" description="Helical" evidence="4">
    <location>
        <begin position="6"/>
        <end position="24"/>
    </location>
</feature>
<protein>
    <submittedName>
        <fullName evidence="6">Copper binding protein, plastocyanin/azurin family</fullName>
    </submittedName>
</protein>
<keyword evidence="1" id="KW-0479">Metal-binding</keyword>
<feature type="region of interest" description="Disordered" evidence="3">
    <location>
        <begin position="29"/>
        <end position="48"/>
    </location>
</feature>
<dbReference type="AlphaFoldDB" id="A0A0G1NA73"/>
<dbReference type="EMBL" id="LCLM01000013">
    <property type="protein sequence ID" value="KKU17237.1"/>
    <property type="molecule type" value="Genomic_DNA"/>
</dbReference>
<keyword evidence="2" id="KW-0186">Copper</keyword>
<evidence type="ECO:0000313" key="6">
    <source>
        <dbReference type="EMBL" id="KKU17237.1"/>
    </source>
</evidence>
<reference evidence="6 7" key="1">
    <citation type="journal article" date="2015" name="Nature">
        <title>rRNA introns, odd ribosomes, and small enigmatic genomes across a large radiation of phyla.</title>
        <authorList>
            <person name="Brown C.T."/>
            <person name="Hug L.A."/>
            <person name="Thomas B.C."/>
            <person name="Sharon I."/>
            <person name="Castelle C.J."/>
            <person name="Singh A."/>
            <person name="Wilkins M.J."/>
            <person name="Williams K.H."/>
            <person name="Banfield J.F."/>
        </authorList>
    </citation>
    <scope>NUCLEOTIDE SEQUENCE [LARGE SCALE GENOMIC DNA]</scope>
</reference>
<organism evidence="6 7">
    <name type="scientific">Candidatus Woesebacteria bacterium GW2011_GWC2_45_9</name>
    <dbReference type="NCBI Taxonomy" id="1618589"/>
    <lineage>
        <taxon>Bacteria</taxon>
        <taxon>Candidatus Woeseibacteriota</taxon>
    </lineage>
</organism>
<feature type="domain" description="EfeO-type cupredoxin-like" evidence="5">
    <location>
        <begin position="47"/>
        <end position="129"/>
    </location>
</feature>
<keyword evidence="4" id="KW-0472">Membrane</keyword>
<feature type="compositionally biased region" description="Low complexity" evidence="3">
    <location>
        <begin position="31"/>
        <end position="48"/>
    </location>
</feature>
<keyword evidence="4" id="KW-1133">Transmembrane helix</keyword>
<proteinExistence type="predicted"/>
<evidence type="ECO:0000313" key="7">
    <source>
        <dbReference type="Proteomes" id="UP000034922"/>
    </source>
</evidence>
<keyword evidence="4" id="KW-0812">Transmembrane</keyword>
<dbReference type="SUPFAM" id="SSF49503">
    <property type="entry name" value="Cupredoxins"/>
    <property type="match status" value="1"/>
</dbReference>
<accession>A0A0G1NA73</accession>
<dbReference type="GO" id="GO:0046872">
    <property type="term" value="F:metal ion binding"/>
    <property type="evidence" value="ECO:0007669"/>
    <property type="project" value="UniProtKB-KW"/>
</dbReference>
<name>A0A0G1NA73_9BACT</name>
<evidence type="ECO:0000256" key="1">
    <source>
        <dbReference type="ARBA" id="ARBA00022723"/>
    </source>
</evidence>
<dbReference type="STRING" id="1618589.UX25_C0013G0005"/>
<evidence type="ECO:0000256" key="3">
    <source>
        <dbReference type="SAM" id="MobiDB-lite"/>
    </source>
</evidence>
<dbReference type="InterPro" id="IPR050845">
    <property type="entry name" value="Cu-binding_ET"/>
</dbReference>
<dbReference type="Pfam" id="PF13473">
    <property type="entry name" value="Cupredoxin_1"/>
    <property type="match status" value="1"/>
</dbReference>
<gene>
    <name evidence="6" type="ORF">UX25_C0013G0005</name>
</gene>